<comment type="caution">
    <text evidence="1">The sequence shown here is derived from an EMBL/GenBank/DDBJ whole genome shotgun (WGS) entry which is preliminary data.</text>
</comment>
<accession>A0A498DB57</accession>
<dbReference type="Proteomes" id="UP000270219">
    <property type="component" value="Unassembled WGS sequence"/>
</dbReference>
<keyword evidence="2" id="KW-1185">Reference proteome</keyword>
<sequence>MTSGIYISKRRKKEKYSCSECNKEHKSECKGCICNVIKDFINKEFFIRTKSSDVIVGTIIEFDKKNCCVKILSPETLSPKEPAEITIISCKDIESITFAFQKKINL</sequence>
<dbReference type="OrthoDB" id="2928705at2"/>
<protein>
    <submittedName>
        <fullName evidence="1">Uncharacterized protein</fullName>
    </submittedName>
</protein>
<dbReference type="EMBL" id="RCHR01000002">
    <property type="protein sequence ID" value="RLL46924.1"/>
    <property type="molecule type" value="Genomic_DNA"/>
</dbReference>
<gene>
    <name evidence="1" type="ORF">D8M04_06925</name>
</gene>
<dbReference type="RefSeq" id="WP_121522175.1">
    <property type="nucleotide sequence ID" value="NZ_RCHR01000002.1"/>
</dbReference>
<evidence type="ECO:0000313" key="2">
    <source>
        <dbReference type="Proteomes" id="UP000270219"/>
    </source>
</evidence>
<evidence type="ECO:0000313" key="1">
    <source>
        <dbReference type="EMBL" id="RLL46924.1"/>
    </source>
</evidence>
<proteinExistence type="predicted"/>
<name>A0A498DB57_9BACI</name>
<dbReference type="AlphaFoldDB" id="A0A498DB57"/>
<reference evidence="1 2" key="1">
    <citation type="submission" date="2018-10" db="EMBL/GenBank/DDBJ databases">
        <title>Oceanobacillus sp. YLB-02 draft genome.</title>
        <authorList>
            <person name="Yu L."/>
        </authorList>
    </citation>
    <scope>NUCLEOTIDE SEQUENCE [LARGE SCALE GENOMIC DNA]</scope>
    <source>
        <strain evidence="1 2">YLB-02</strain>
    </source>
</reference>
<organism evidence="1 2">
    <name type="scientific">Oceanobacillus piezotolerans</name>
    <dbReference type="NCBI Taxonomy" id="2448030"/>
    <lineage>
        <taxon>Bacteria</taxon>
        <taxon>Bacillati</taxon>
        <taxon>Bacillota</taxon>
        <taxon>Bacilli</taxon>
        <taxon>Bacillales</taxon>
        <taxon>Bacillaceae</taxon>
        <taxon>Oceanobacillus</taxon>
    </lineage>
</organism>